<sequence length="239" mass="25250">MPGEPRNNDLLRPQSSAVYRRRRLVALVLVVVVLAIVVGLVWWLVSLFRPAGSEDAPVPTPSPSVAATPSGEASPSASATGSAPESDATDGAEAEPSSSDSTSASGEAAASGNCPPGDIVISAATDQPTYGEGEEPVLELRVDNTGEEPCEANLGTTQQVFTVYSGPDRIFSTEDCQVDGQDALVEISPDEQERARFTWPRVRSSEDCGETTQEPRSGTYRLEVSLGDLRAQPVTFNLQ</sequence>
<feature type="compositionally biased region" description="Low complexity" evidence="1">
    <location>
        <begin position="63"/>
        <end position="86"/>
    </location>
</feature>
<keyword evidence="2" id="KW-0472">Membrane</keyword>
<evidence type="ECO:0008006" key="5">
    <source>
        <dbReference type="Google" id="ProtNLM"/>
    </source>
</evidence>
<feature type="compositionally biased region" description="Low complexity" evidence="1">
    <location>
        <begin position="94"/>
        <end position="111"/>
    </location>
</feature>
<gene>
    <name evidence="3" type="ORF">ACFO0K_06230</name>
</gene>
<evidence type="ECO:0000313" key="3">
    <source>
        <dbReference type="EMBL" id="MFC4429274.1"/>
    </source>
</evidence>
<accession>A0ABV8XUM2</accession>
<name>A0ABV8XUM2_9MICC</name>
<dbReference type="EMBL" id="JBHSEN010000001">
    <property type="protein sequence ID" value="MFC4429274.1"/>
    <property type="molecule type" value="Genomic_DNA"/>
</dbReference>
<evidence type="ECO:0000256" key="2">
    <source>
        <dbReference type="SAM" id="Phobius"/>
    </source>
</evidence>
<feature type="region of interest" description="Disordered" evidence="1">
    <location>
        <begin position="53"/>
        <end position="132"/>
    </location>
</feature>
<organism evidence="3 4">
    <name type="scientific">Citricoccus alkalitolerans</name>
    <dbReference type="NCBI Taxonomy" id="246603"/>
    <lineage>
        <taxon>Bacteria</taxon>
        <taxon>Bacillati</taxon>
        <taxon>Actinomycetota</taxon>
        <taxon>Actinomycetes</taxon>
        <taxon>Micrococcales</taxon>
        <taxon>Micrococcaceae</taxon>
        <taxon>Citricoccus</taxon>
    </lineage>
</organism>
<reference evidence="4" key="1">
    <citation type="journal article" date="2019" name="Int. J. Syst. Evol. Microbiol.">
        <title>The Global Catalogue of Microorganisms (GCM) 10K type strain sequencing project: providing services to taxonomists for standard genome sequencing and annotation.</title>
        <authorList>
            <consortium name="The Broad Institute Genomics Platform"/>
            <consortium name="The Broad Institute Genome Sequencing Center for Infectious Disease"/>
            <person name="Wu L."/>
            <person name="Ma J."/>
        </authorList>
    </citation>
    <scope>NUCLEOTIDE SEQUENCE [LARGE SCALE GENOMIC DNA]</scope>
    <source>
        <strain evidence="4">CGMCC 1.12125</strain>
    </source>
</reference>
<keyword evidence="2" id="KW-1133">Transmembrane helix</keyword>
<dbReference type="Proteomes" id="UP001595965">
    <property type="component" value="Unassembled WGS sequence"/>
</dbReference>
<evidence type="ECO:0000256" key="1">
    <source>
        <dbReference type="SAM" id="MobiDB-lite"/>
    </source>
</evidence>
<feature type="transmembrane region" description="Helical" evidence="2">
    <location>
        <begin position="24"/>
        <end position="45"/>
    </location>
</feature>
<keyword evidence="4" id="KW-1185">Reference proteome</keyword>
<evidence type="ECO:0000313" key="4">
    <source>
        <dbReference type="Proteomes" id="UP001595965"/>
    </source>
</evidence>
<comment type="caution">
    <text evidence="3">The sequence shown here is derived from an EMBL/GenBank/DDBJ whole genome shotgun (WGS) entry which is preliminary data.</text>
</comment>
<keyword evidence="2" id="KW-0812">Transmembrane</keyword>
<feature type="region of interest" description="Disordered" evidence="1">
    <location>
        <begin position="200"/>
        <end position="219"/>
    </location>
</feature>
<proteinExistence type="predicted"/>
<protein>
    <recommendedName>
        <fullName evidence="5">DUF4232 domain-containing protein</fullName>
    </recommendedName>
</protein>
<dbReference type="RefSeq" id="WP_344228667.1">
    <property type="nucleotide sequence ID" value="NZ_BAAALH010000002.1"/>
</dbReference>